<dbReference type="Gene3D" id="1.10.1200.10">
    <property type="entry name" value="ACP-like"/>
    <property type="match status" value="1"/>
</dbReference>
<accession>A0ABW9KN46</accession>
<evidence type="ECO:0000313" key="2">
    <source>
        <dbReference type="Proteomes" id="UP001634747"/>
    </source>
</evidence>
<proteinExistence type="predicted"/>
<keyword evidence="2" id="KW-1185">Reference proteome</keyword>
<organism evidence="1 2">
    <name type="scientific">Terriglobus aquaticus</name>
    <dbReference type="NCBI Taxonomy" id="940139"/>
    <lineage>
        <taxon>Bacteria</taxon>
        <taxon>Pseudomonadati</taxon>
        <taxon>Acidobacteriota</taxon>
        <taxon>Terriglobia</taxon>
        <taxon>Terriglobales</taxon>
        <taxon>Acidobacteriaceae</taxon>
        <taxon>Terriglobus</taxon>
    </lineage>
</organism>
<dbReference type="InterPro" id="IPR036736">
    <property type="entry name" value="ACP-like_sf"/>
</dbReference>
<dbReference type="EMBL" id="JBJYXY010000001">
    <property type="protein sequence ID" value="MFN2977217.1"/>
    <property type="molecule type" value="Genomic_DNA"/>
</dbReference>
<name>A0ABW9KN46_9BACT</name>
<sequence>MGLDTIEIILRTEEVFGISLPDSDCAQVRTVGDLYRLVLDKLGLGYIPTKQIEPSTVVFSRFRSSTRRMFHKTIEFPIEPDPAVVPWTAPEVWLTLKAVIQDHLQVQPHEITEDVTFLEGLGCD</sequence>
<dbReference type="Proteomes" id="UP001634747">
    <property type="component" value="Unassembled WGS sequence"/>
</dbReference>
<protein>
    <submittedName>
        <fullName evidence="1">Acyl carrier protein</fullName>
    </submittedName>
</protein>
<evidence type="ECO:0000313" key="1">
    <source>
        <dbReference type="EMBL" id="MFN2977217.1"/>
    </source>
</evidence>
<dbReference type="SUPFAM" id="SSF47336">
    <property type="entry name" value="ACP-like"/>
    <property type="match status" value="1"/>
</dbReference>
<dbReference type="RefSeq" id="WP_263414613.1">
    <property type="nucleotide sequence ID" value="NZ_BAABBH010000001.1"/>
</dbReference>
<gene>
    <name evidence="1" type="ORF">ACK2TP_15715</name>
</gene>
<reference evidence="1 2" key="1">
    <citation type="submission" date="2024-12" db="EMBL/GenBank/DDBJ databases">
        <authorList>
            <person name="Lee Y."/>
        </authorList>
    </citation>
    <scope>NUCLEOTIDE SEQUENCE [LARGE SCALE GENOMIC DNA]</scope>
    <source>
        <strain evidence="1 2">03SUJ4</strain>
    </source>
</reference>
<comment type="caution">
    <text evidence="1">The sequence shown here is derived from an EMBL/GenBank/DDBJ whole genome shotgun (WGS) entry which is preliminary data.</text>
</comment>